<feature type="transmembrane region" description="Helical" evidence="7">
    <location>
        <begin position="763"/>
        <end position="784"/>
    </location>
</feature>
<dbReference type="Proteomes" id="UP000887575">
    <property type="component" value="Unassembled WGS sequence"/>
</dbReference>
<sequence length="1037" mass="115205">MDDPPRHSKCQKLVVVLILFFINLLNYADRYTIAGVLTDIQRFYKIDNGDGGLLQTVFIVSFMLFSPIFGYLGDRYTRKWIMVVGILVWVLAVFASTFVAKEYFWLFLLLRGVVGIGEASYAVVSPTIIGDMYVGKARSWMLMLFYMAIPFGSGIGYMVGSQLARQLGGWQWGMRLTPLFGVASVILIVLFVFEPERGLNESSNSTRKEDMENAPLKVKIKTYLYDLWALMKNYTYIFSTIAYTCIVFVTGTLSWWVPTAIQHAKAHEMKLNSTSLLDENDKANIAIYFGIVTIAGGIVGVIMGSALSTLLRSGKLCFKCCQTKRSDPIICALGALIATPFLFGGLQLIKVSVEASYVFMFVAITGLCFNWAINVDLQMTIIVPWRRNSANAWQILISHLFGDASGPYLVGLLSDRIRLSDSPGDLFDALLYAFYIPSALCGISALFFIIAAITVLRDQARFRVEIGIHDGISSGKDVGTKGNANNNYELEEATYENKAFKATEGNSRRICSTCSCKTAHSLCGSRSMDDPPRHSKCQKLVAVLILFFINLLNYADRYTIAAVLTDIQRFYKIDNGMAGLLQTVFIVSFMLFSPIFGYLGDRYTRKWIMVVGILVWVLAVFASTFVAKEYFWLFLIMRGVVGIGKASYAVVSPTIIGDMYVGKARSWMLMLFYMAIPFGSGIGYMVGSQLARQLGGWQWGMRLTPLFGVTSVILIVLFVFEPERGLNESSNSTRKEDMENAPLKVKIKTYLYDLWALMKNNTYIFSTIADICIVFVTGTLSWWVPTAIQHAKAHEMKLNSTSLLDENDKANIAIYFGIVTIAGGIVGVIMGSALSTLLRSGKLCFKCCQTKRSDPIICALGALIATPFLFGGLQLIKVSVEASYVFMFVAMTGLCFNWAINADLRMTIIVPWRRNSANAWEYLISHFFPGPYLVGLLSDRIRLSDSPGDLFDALLYAFYIPSALCGISALFFIIAAITVLRDQARFRVEIGIYDGISSGKDVGTKGNANNNYELEEAIYGNKTFKATEGSSGESNII</sequence>
<evidence type="ECO:0000256" key="4">
    <source>
        <dbReference type="ARBA" id="ARBA00022989"/>
    </source>
</evidence>
<feature type="transmembrane region" description="Helical" evidence="7">
    <location>
        <begin position="540"/>
        <end position="560"/>
    </location>
</feature>
<keyword evidence="4 7" id="KW-1133">Transmembrane helix</keyword>
<dbReference type="AlphaFoldDB" id="A0AAF3ESP5"/>
<dbReference type="Gene3D" id="1.20.1250.20">
    <property type="entry name" value="MFS general substrate transporter like domains"/>
    <property type="match status" value="2"/>
</dbReference>
<feature type="transmembrane region" description="Helical" evidence="7">
    <location>
        <begin position="958"/>
        <end position="980"/>
    </location>
</feature>
<protein>
    <recommendedName>
        <fullName evidence="8">Major facilitator superfamily (MFS) profile domain-containing protein</fullName>
    </recommendedName>
</protein>
<keyword evidence="5 7" id="KW-0472">Membrane</keyword>
<dbReference type="PANTHER" id="PTHR23505:SF79">
    <property type="entry name" value="PROTEIN SPINSTER"/>
    <property type="match status" value="1"/>
</dbReference>
<feature type="transmembrane region" description="Helical" evidence="7">
    <location>
        <begin position="172"/>
        <end position="193"/>
    </location>
</feature>
<feature type="domain" description="Major facilitator superfamily (MFS) profile" evidence="8">
    <location>
        <begin position="542"/>
        <end position="980"/>
    </location>
</feature>
<keyword evidence="3 7" id="KW-0812">Transmembrane</keyword>
<comment type="subcellular location">
    <subcellularLocation>
        <location evidence="1">Membrane</location>
        <topology evidence="1">Multi-pass membrane protein</topology>
    </subcellularLocation>
</comment>
<accession>A0AAF3ESP5</accession>
<evidence type="ECO:0000256" key="2">
    <source>
        <dbReference type="ARBA" id="ARBA00022448"/>
    </source>
</evidence>
<dbReference type="InterPro" id="IPR020846">
    <property type="entry name" value="MFS_dom"/>
</dbReference>
<feature type="transmembrane region" description="Helical" evidence="7">
    <location>
        <begin position="882"/>
        <end position="900"/>
    </location>
</feature>
<feature type="transmembrane region" description="Helical" evidence="7">
    <location>
        <begin position="329"/>
        <end position="349"/>
    </location>
</feature>
<dbReference type="PANTHER" id="PTHR23505">
    <property type="entry name" value="SPINSTER"/>
    <property type="match status" value="1"/>
</dbReference>
<feature type="transmembrane region" description="Helical" evidence="7">
    <location>
        <begin position="699"/>
        <end position="720"/>
    </location>
</feature>
<feature type="transmembrane region" description="Helical" evidence="7">
    <location>
        <begin position="920"/>
        <end position="938"/>
    </location>
</feature>
<feature type="domain" description="Major facilitator superfamily (MFS) profile" evidence="8">
    <location>
        <begin position="15"/>
        <end position="456"/>
    </location>
</feature>
<dbReference type="WBParaSite" id="MBELARI_LOCUS17167">
    <property type="protein sequence ID" value="MBELARI_LOCUS17167"/>
    <property type="gene ID" value="MBELARI_LOCUS17167"/>
</dbReference>
<evidence type="ECO:0000256" key="6">
    <source>
        <dbReference type="ARBA" id="ARBA00024338"/>
    </source>
</evidence>
<feature type="transmembrane region" description="Helical" evidence="7">
    <location>
        <begin position="580"/>
        <end position="600"/>
    </location>
</feature>
<feature type="transmembrane region" description="Helical" evidence="7">
    <location>
        <begin position="53"/>
        <end position="73"/>
    </location>
</feature>
<feature type="transmembrane region" description="Helical" evidence="7">
    <location>
        <begin position="667"/>
        <end position="687"/>
    </location>
</feature>
<evidence type="ECO:0000256" key="1">
    <source>
        <dbReference type="ARBA" id="ARBA00004141"/>
    </source>
</evidence>
<feature type="transmembrane region" description="Helical" evidence="7">
    <location>
        <begin position="632"/>
        <end position="655"/>
    </location>
</feature>
<feature type="transmembrane region" description="Helical" evidence="7">
    <location>
        <begin position="393"/>
        <end position="410"/>
    </location>
</feature>
<dbReference type="SUPFAM" id="SSF103473">
    <property type="entry name" value="MFS general substrate transporter"/>
    <property type="match status" value="2"/>
</dbReference>
<reference evidence="10" key="1">
    <citation type="submission" date="2024-02" db="UniProtKB">
        <authorList>
            <consortium name="WormBaseParasite"/>
        </authorList>
    </citation>
    <scope>IDENTIFICATION</scope>
</reference>
<feature type="transmembrane region" description="Helical" evidence="7">
    <location>
        <begin position="856"/>
        <end position="876"/>
    </location>
</feature>
<dbReference type="InterPro" id="IPR044770">
    <property type="entry name" value="MFS_spinster-like"/>
</dbReference>
<name>A0AAF3ESP5_9BILA</name>
<feature type="transmembrane region" description="Helical" evidence="7">
    <location>
        <begin position="285"/>
        <end position="308"/>
    </location>
</feature>
<feature type="transmembrane region" description="Helical" evidence="7">
    <location>
        <begin position="430"/>
        <end position="456"/>
    </location>
</feature>
<keyword evidence="2" id="KW-0813">Transport</keyword>
<feature type="transmembrane region" description="Helical" evidence="7">
    <location>
        <begin position="812"/>
        <end position="835"/>
    </location>
</feature>
<feature type="transmembrane region" description="Helical" evidence="7">
    <location>
        <begin position="105"/>
        <end position="128"/>
    </location>
</feature>
<comment type="similarity">
    <text evidence="6">Belongs to the major facilitator superfamily. Spinster (TC 2.A.1.49) family.</text>
</comment>
<dbReference type="CDD" id="cd17328">
    <property type="entry name" value="MFS_spinster_like"/>
    <property type="match status" value="2"/>
</dbReference>
<dbReference type="InterPro" id="IPR011701">
    <property type="entry name" value="MFS"/>
</dbReference>
<feature type="transmembrane region" description="Helical" evidence="7">
    <location>
        <begin position="12"/>
        <end position="33"/>
    </location>
</feature>
<feature type="transmembrane region" description="Helical" evidence="7">
    <location>
        <begin position="80"/>
        <end position="99"/>
    </location>
</feature>
<feature type="transmembrane region" description="Helical" evidence="7">
    <location>
        <begin position="234"/>
        <end position="257"/>
    </location>
</feature>
<evidence type="ECO:0000256" key="3">
    <source>
        <dbReference type="ARBA" id="ARBA00022692"/>
    </source>
</evidence>
<dbReference type="InterPro" id="IPR036259">
    <property type="entry name" value="MFS_trans_sf"/>
</dbReference>
<dbReference type="PROSITE" id="PS50850">
    <property type="entry name" value="MFS"/>
    <property type="match status" value="2"/>
</dbReference>
<evidence type="ECO:0000256" key="7">
    <source>
        <dbReference type="SAM" id="Phobius"/>
    </source>
</evidence>
<dbReference type="GO" id="GO:0022857">
    <property type="term" value="F:transmembrane transporter activity"/>
    <property type="evidence" value="ECO:0007669"/>
    <property type="project" value="InterPro"/>
</dbReference>
<dbReference type="GO" id="GO:0016020">
    <property type="term" value="C:membrane"/>
    <property type="evidence" value="ECO:0007669"/>
    <property type="project" value="UniProtKB-SubCell"/>
</dbReference>
<evidence type="ECO:0000256" key="5">
    <source>
        <dbReference type="ARBA" id="ARBA00023136"/>
    </source>
</evidence>
<evidence type="ECO:0000313" key="9">
    <source>
        <dbReference type="Proteomes" id="UP000887575"/>
    </source>
</evidence>
<keyword evidence="9" id="KW-1185">Reference proteome</keyword>
<feature type="transmembrane region" description="Helical" evidence="7">
    <location>
        <begin position="140"/>
        <end position="160"/>
    </location>
</feature>
<feature type="transmembrane region" description="Helical" evidence="7">
    <location>
        <begin position="355"/>
        <end position="373"/>
    </location>
</feature>
<organism evidence="9 10">
    <name type="scientific">Mesorhabditis belari</name>
    <dbReference type="NCBI Taxonomy" id="2138241"/>
    <lineage>
        <taxon>Eukaryota</taxon>
        <taxon>Metazoa</taxon>
        <taxon>Ecdysozoa</taxon>
        <taxon>Nematoda</taxon>
        <taxon>Chromadorea</taxon>
        <taxon>Rhabditida</taxon>
        <taxon>Rhabditina</taxon>
        <taxon>Rhabditomorpha</taxon>
        <taxon>Rhabditoidea</taxon>
        <taxon>Rhabditidae</taxon>
        <taxon>Mesorhabditinae</taxon>
        <taxon>Mesorhabditis</taxon>
    </lineage>
</organism>
<proteinExistence type="inferred from homology"/>
<dbReference type="Pfam" id="PF07690">
    <property type="entry name" value="MFS_1"/>
    <property type="match status" value="2"/>
</dbReference>
<evidence type="ECO:0000313" key="10">
    <source>
        <dbReference type="WBParaSite" id="MBELARI_LOCUS17167"/>
    </source>
</evidence>
<evidence type="ECO:0000259" key="8">
    <source>
        <dbReference type="PROSITE" id="PS50850"/>
    </source>
</evidence>
<feature type="transmembrane region" description="Helical" evidence="7">
    <location>
        <begin position="607"/>
        <end position="626"/>
    </location>
</feature>